<keyword evidence="5" id="KW-0418">Kinase</keyword>
<dbReference type="PROSITE" id="PS50011">
    <property type="entry name" value="PROTEIN_KINASE_DOM"/>
    <property type="match status" value="1"/>
</dbReference>
<evidence type="ECO:0000256" key="9">
    <source>
        <dbReference type="SAM" id="Phobius"/>
    </source>
</evidence>
<comment type="caution">
    <text evidence="11">The sequence shown here is derived from an EMBL/GenBank/DDBJ whole genome shotgun (WGS) entry which is preliminary data.</text>
</comment>
<feature type="domain" description="Protein kinase" evidence="10">
    <location>
        <begin position="11"/>
        <end position="260"/>
    </location>
</feature>
<feature type="compositionally biased region" description="Pro residues" evidence="8">
    <location>
        <begin position="452"/>
        <end position="462"/>
    </location>
</feature>
<dbReference type="InterPro" id="IPR011009">
    <property type="entry name" value="Kinase-like_dom_sf"/>
</dbReference>
<dbReference type="Pfam" id="PF00069">
    <property type="entry name" value="Pkinase"/>
    <property type="match status" value="1"/>
</dbReference>
<feature type="transmembrane region" description="Helical" evidence="9">
    <location>
        <begin position="314"/>
        <end position="336"/>
    </location>
</feature>
<dbReference type="CDD" id="cd14014">
    <property type="entry name" value="STKc_PknB_like"/>
    <property type="match status" value="1"/>
</dbReference>
<keyword evidence="4 7" id="KW-0547">Nucleotide-binding</keyword>
<evidence type="ECO:0000256" key="8">
    <source>
        <dbReference type="SAM" id="MobiDB-lite"/>
    </source>
</evidence>
<feature type="region of interest" description="Disordered" evidence="8">
    <location>
        <begin position="344"/>
        <end position="470"/>
    </location>
</feature>
<name>A0ABP6KF54_9ACTN</name>
<dbReference type="PANTHER" id="PTHR43289">
    <property type="entry name" value="MITOGEN-ACTIVATED PROTEIN KINASE KINASE KINASE 20-RELATED"/>
    <property type="match status" value="1"/>
</dbReference>
<protein>
    <recommendedName>
        <fullName evidence="1">non-specific serine/threonine protein kinase</fullName>
        <ecNumber evidence="1">2.7.11.1</ecNumber>
    </recommendedName>
</protein>
<feature type="region of interest" description="Disordered" evidence="8">
    <location>
        <begin position="566"/>
        <end position="645"/>
    </location>
</feature>
<evidence type="ECO:0000256" key="2">
    <source>
        <dbReference type="ARBA" id="ARBA00022527"/>
    </source>
</evidence>
<evidence type="ECO:0000256" key="1">
    <source>
        <dbReference type="ARBA" id="ARBA00012513"/>
    </source>
</evidence>
<gene>
    <name evidence="11" type="ORF">GCM10017559_32310</name>
</gene>
<accession>A0ABP6KF54</accession>
<keyword evidence="12" id="KW-1185">Reference proteome</keyword>
<dbReference type="Gene3D" id="1.10.510.10">
    <property type="entry name" value="Transferase(Phosphotransferase) domain 1"/>
    <property type="match status" value="1"/>
</dbReference>
<dbReference type="PROSITE" id="PS00108">
    <property type="entry name" value="PROTEIN_KINASE_ST"/>
    <property type="match status" value="1"/>
</dbReference>
<keyword evidence="6 7" id="KW-0067">ATP-binding</keyword>
<feature type="compositionally biased region" description="Low complexity" evidence="8">
    <location>
        <begin position="344"/>
        <end position="373"/>
    </location>
</feature>
<keyword evidence="9" id="KW-1133">Transmembrane helix</keyword>
<dbReference type="Proteomes" id="UP001499930">
    <property type="component" value="Unassembled WGS sequence"/>
</dbReference>
<dbReference type="EMBL" id="BAAAWD010000007">
    <property type="protein sequence ID" value="GAA3007657.1"/>
    <property type="molecule type" value="Genomic_DNA"/>
</dbReference>
<dbReference type="InterPro" id="IPR017441">
    <property type="entry name" value="Protein_kinase_ATP_BS"/>
</dbReference>
<evidence type="ECO:0000259" key="10">
    <source>
        <dbReference type="PROSITE" id="PS50011"/>
    </source>
</evidence>
<evidence type="ECO:0000313" key="12">
    <source>
        <dbReference type="Proteomes" id="UP001499930"/>
    </source>
</evidence>
<evidence type="ECO:0000256" key="7">
    <source>
        <dbReference type="PROSITE-ProRule" id="PRU10141"/>
    </source>
</evidence>
<proteinExistence type="predicted"/>
<dbReference type="RefSeq" id="WP_344895109.1">
    <property type="nucleotide sequence ID" value="NZ_BAAAWD010000007.1"/>
</dbReference>
<evidence type="ECO:0000256" key="6">
    <source>
        <dbReference type="ARBA" id="ARBA00022840"/>
    </source>
</evidence>
<evidence type="ECO:0000256" key="5">
    <source>
        <dbReference type="ARBA" id="ARBA00022777"/>
    </source>
</evidence>
<feature type="compositionally biased region" description="Low complexity" evidence="8">
    <location>
        <begin position="418"/>
        <end position="451"/>
    </location>
</feature>
<organism evidence="11 12">
    <name type="scientific">Streptosporangium longisporum</name>
    <dbReference type="NCBI Taxonomy" id="46187"/>
    <lineage>
        <taxon>Bacteria</taxon>
        <taxon>Bacillati</taxon>
        <taxon>Actinomycetota</taxon>
        <taxon>Actinomycetes</taxon>
        <taxon>Streptosporangiales</taxon>
        <taxon>Streptosporangiaceae</taxon>
        <taxon>Streptosporangium</taxon>
    </lineage>
</organism>
<keyword evidence="9" id="KW-0812">Transmembrane</keyword>
<feature type="compositionally biased region" description="Pro residues" evidence="8">
    <location>
        <begin position="574"/>
        <end position="587"/>
    </location>
</feature>
<dbReference type="EC" id="2.7.11.1" evidence="1"/>
<keyword evidence="2" id="KW-0723">Serine/threonine-protein kinase</keyword>
<dbReference type="InterPro" id="IPR000719">
    <property type="entry name" value="Prot_kinase_dom"/>
</dbReference>
<feature type="compositionally biased region" description="Low complexity" evidence="8">
    <location>
        <begin position="380"/>
        <end position="393"/>
    </location>
</feature>
<dbReference type="PANTHER" id="PTHR43289:SF6">
    <property type="entry name" value="SERINE_THREONINE-PROTEIN KINASE NEKL-3"/>
    <property type="match status" value="1"/>
</dbReference>
<sequence>MTASGWTPPGYTELRALGAGGGGRVVLARHDESGTRVAVKYLSERLRDEPGFLAGFREEARLLVELADENVTRLYEYVETPRGAAIVMEAVDGASLRAILREHGSTGPEAALAVLKGSLLGLAAAHGAGLVHRDYKPENVLVRRDGVSKLVDFGIAVRAGQGAPAAGTPPYMAPERWTGGPASPASDVYAATAVFFECLTGHRPYRAGERVVLMHRHLTAPIPVDEVPEQVRELVARGMAKDPRDRPAGAREFVAELERVATAGYGEEWEERGRSRLAALALLFPALLGADPPAPSAGTTLFRTVLDSLRRRPAGAAAGAAVLALVVGGAGVYALASDRPARPRQAAAPAAAPPASSSPLARGRLLPSPSTAGPSGGPGSPSAPVTSPVTPSAGPLGPTGATTSAGPLPSSAPPSPGAPTGRTGTPAPTGGTTTSPPASPRPSRTPAATSSPAPPTATPTPAAPGSSRARVRRVQILRAGVDARGAASISVSVRAADTRAVRLRVVLRAGRAVRRTVVPLSGATDYAPAVALTLPRSVCGTAWSVVATGLPSGVTSTASGIVPACAGPARRPRPAPVTSPVPDPVPEPAAGRTTRAVPGAALTPAARPAVESRSTSRPRATGDARPGPVVSVVSPARTGPAGSTG</sequence>
<dbReference type="PRINTS" id="PR01217">
    <property type="entry name" value="PRICHEXTENSN"/>
</dbReference>
<evidence type="ECO:0000313" key="11">
    <source>
        <dbReference type="EMBL" id="GAA3007657.1"/>
    </source>
</evidence>
<keyword evidence="9" id="KW-0472">Membrane</keyword>
<dbReference type="SUPFAM" id="SSF56112">
    <property type="entry name" value="Protein kinase-like (PK-like)"/>
    <property type="match status" value="1"/>
</dbReference>
<dbReference type="PROSITE" id="PS00107">
    <property type="entry name" value="PROTEIN_KINASE_ATP"/>
    <property type="match status" value="1"/>
</dbReference>
<evidence type="ECO:0000256" key="3">
    <source>
        <dbReference type="ARBA" id="ARBA00022679"/>
    </source>
</evidence>
<evidence type="ECO:0000256" key="4">
    <source>
        <dbReference type="ARBA" id="ARBA00022741"/>
    </source>
</evidence>
<dbReference type="InterPro" id="IPR008271">
    <property type="entry name" value="Ser/Thr_kinase_AS"/>
</dbReference>
<keyword evidence="3" id="KW-0808">Transferase</keyword>
<dbReference type="Gene3D" id="3.30.200.20">
    <property type="entry name" value="Phosphorylase Kinase, domain 1"/>
    <property type="match status" value="1"/>
</dbReference>
<feature type="binding site" evidence="7">
    <location>
        <position position="40"/>
    </location>
    <ligand>
        <name>ATP</name>
        <dbReference type="ChEBI" id="CHEBI:30616"/>
    </ligand>
</feature>
<reference evidence="12" key="1">
    <citation type="journal article" date="2019" name="Int. J. Syst. Evol. Microbiol.">
        <title>The Global Catalogue of Microorganisms (GCM) 10K type strain sequencing project: providing services to taxonomists for standard genome sequencing and annotation.</title>
        <authorList>
            <consortium name="The Broad Institute Genomics Platform"/>
            <consortium name="The Broad Institute Genome Sequencing Center for Infectious Disease"/>
            <person name="Wu L."/>
            <person name="Ma J."/>
        </authorList>
    </citation>
    <scope>NUCLEOTIDE SEQUENCE [LARGE SCALE GENOMIC DNA]</scope>
    <source>
        <strain evidence="12">JCM 3106</strain>
    </source>
</reference>